<dbReference type="Gene3D" id="3.90.1150.10">
    <property type="entry name" value="Aspartate Aminotransferase, domain 1"/>
    <property type="match status" value="1"/>
</dbReference>
<keyword evidence="3" id="KW-0663">Pyridoxal phosphate</keyword>
<feature type="modified residue" description="N6-(pyridoxal phosphate)lysine" evidence="5">
    <location>
        <position position="202"/>
    </location>
</feature>
<dbReference type="CDD" id="cd06502">
    <property type="entry name" value="TA_like"/>
    <property type="match status" value="1"/>
</dbReference>
<dbReference type="OrthoDB" id="9774495at2"/>
<evidence type="ECO:0000256" key="2">
    <source>
        <dbReference type="ARBA" id="ARBA00006966"/>
    </source>
</evidence>
<dbReference type="EC" id="4.1.2.5" evidence="7"/>
<dbReference type="NCBIfam" id="NF041359">
    <property type="entry name" value="GntG_guanitoxin"/>
    <property type="match status" value="1"/>
</dbReference>
<dbReference type="InterPro" id="IPR023603">
    <property type="entry name" value="Low_specificity_L-TA-like"/>
</dbReference>
<dbReference type="InterPro" id="IPR001597">
    <property type="entry name" value="ArAA_b-elim_lyase/Thr_aldolase"/>
</dbReference>
<evidence type="ECO:0000256" key="4">
    <source>
        <dbReference type="ARBA" id="ARBA00023239"/>
    </source>
</evidence>
<dbReference type="PIRSF" id="PIRSF017617">
    <property type="entry name" value="Thr_aldolase"/>
    <property type="match status" value="1"/>
</dbReference>
<dbReference type="InterPro" id="IPR015421">
    <property type="entry name" value="PyrdxlP-dep_Trfase_major"/>
</dbReference>
<dbReference type="EMBL" id="CP001098">
    <property type="protein sequence ID" value="ACL70741.1"/>
    <property type="molecule type" value="Genomic_DNA"/>
</dbReference>
<sequence length="343" mass="37816">MKLKVDLFSDTGTRPSKEMREFMAKAEVGDEQLGEDPSVNRLNEMVAELLGKEDAIYLPSGLMANQISFAVHCRPGDEIIMDKTAHPIHFEGGAVSVISGASINPLDGENGIFTTEQVIKAIRTSDYHHPRTRLISIEQTSNLGGGTIWPLDVIEDICQLAREHNLKTHMDGARLLNAVAATGIPASKYAEHFDSIWIDLSKGLGAPVGSVLASSRDFIEEARYWKQRLGGAMRQAGIIAAGGIYALKHNLERLQEDNDNARYLAEEMARLKNIEIDPETVETNIVIFKVKGLTAEQFSKELIKRGVRVSIIAKDTLRAVTHLDVNRQDIDYALTVIKEVTGS</sequence>
<dbReference type="AlphaFoldDB" id="B8CZM2"/>
<comment type="cofactor">
    <cofactor evidence="1">
        <name>pyridoxal 5'-phosphate</name>
        <dbReference type="ChEBI" id="CHEBI:597326"/>
    </cofactor>
</comment>
<dbReference type="InterPro" id="IPR015424">
    <property type="entry name" value="PyrdxlP-dep_Trfase"/>
</dbReference>
<keyword evidence="4 7" id="KW-0456">Lyase</keyword>
<protein>
    <submittedName>
        <fullName evidence="7">Threonine aldolase</fullName>
        <ecNumber evidence="7">4.1.2.5</ecNumber>
    </submittedName>
</protein>
<evidence type="ECO:0000313" key="8">
    <source>
        <dbReference type="Proteomes" id="UP000000719"/>
    </source>
</evidence>
<dbReference type="GO" id="GO:0006567">
    <property type="term" value="P:L-threonine catabolic process"/>
    <property type="evidence" value="ECO:0007669"/>
    <property type="project" value="TreeGrafter"/>
</dbReference>
<dbReference type="FunFam" id="3.90.1150.10:FF:000041">
    <property type="entry name" value="Low-specificity L-threonine aldolase"/>
    <property type="match status" value="1"/>
</dbReference>
<dbReference type="HOGENOM" id="CLU_029381_0_4_9"/>
<dbReference type="Proteomes" id="UP000000719">
    <property type="component" value="Chromosome"/>
</dbReference>
<evidence type="ECO:0000256" key="5">
    <source>
        <dbReference type="PIRSR" id="PIRSR017617-1"/>
    </source>
</evidence>
<dbReference type="GO" id="GO:0006545">
    <property type="term" value="P:glycine biosynthetic process"/>
    <property type="evidence" value="ECO:0007669"/>
    <property type="project" value="TreeGrafter"/>
</dbReference>
<dbReference type="RefSeq" id="WP_015923710.1">
    <property type="nucleotide sequence ID" value="NC_011899.1"/>
</dbReference>
<dbReference type="Pfam" id="PF01212">
    <property type="entry name" value="Beta_elim_lyase"/>
    <property type="match status" value="1"/>
</dbReference>
<organism evidence="7 8">
    <name type="scientific">Halothermothrix orenii (strain H 168 / OCM 544 / DSM 9562)</name>
    <dbReference type="NCBI Taxonomy" id="373903"/>
    <lineage>
        <taxon>Bacteria</taxon>
        <taxon>Bacillati</taxon>
        <taxon>Bacillota</taxon>
        <taxon>Clostridia</taxon>
        <taxon>Halanaerobiales</taxon>
        <taxon>Halothermotrichaceae</taxon>
        <taxon>Halothermothrix</taxon>
    </lineage>
</organism>
<dbReference type="FunFam" id="3.40.640.10:FF:000030">
    <property type="entry name" value="Low-specificity L-threonine aldolase"/>
    <property type="match status" value="1"/>
</dbReference>
<evidence type="ECO:0000256" key="3">
    <source>
        <dbReference type="ARBA" id="ARBA00022898"/>
    </source>
</evidence>
<dbReference type="PANTHER" id="PTHR48097">
    <property type="entry name" value="L-THREONINE ALDOLASE-RELATED"/>
    <property type="match status" value="1"/>
</dbReference>
<dbReference type="GO" id="GO:0005829">
    <property type="term" value="C:cytosol"/>
    <property type="evidence" value="ECO:0007669"/>
    <property type="project" value="TreeGrafter"/>
</dbReference>
<dbReference type="SUPFAM" id="SSF53383">
    <property type="entry name" value="PLP-dependent transferases"/>
    <property type="match status" value="1"/>
</dbReference>
<dbReference type="InterPro" id="IPR015422">
    <property type="entry name" value="PyrdxlP-dep_Trfase_small"/>
</dbReference>
<dbReference type="KEGG" id="hor:Hore_19940"/>
<dbReference type="Gene3D" id="3.40.640.10">
    <property type="entry name" value="Type I PLP-dependent aspartate aminotransferase-like (Major domain)"/>
    <property type="match status" value="1"/>
</dbReference>
<reference evidence="7 8" key="1">
    <citation type="journal article" date="2009" name="PLoS ONE">
        <title>Genome analysis of the anaerobic thermohalophilic bacterium Halothermothrix orenii.</title>
        <authorList>
            <person name="Mavromatis K."/>
            <person name="Ivanova N."/>
            <person name="Anderson I."/>
            <person name="Lykidis A."/>
            <person name="Hooper S.D."/>
            <person name="Sun H."/>
            <person name="Kunin V."/>
            <person name="Lapidus A."/>
            <person name="Hugenholtz P."/>
            <person name="Patel B."/>
            <person name="Kyrpides N.C."/>
        </authorList>
    </citation>
    <scope>NUCLEOTIDE SEQUENCE [LARGE SCALE GENOMIC DNA]</scope>
    <source>
        <strain evidence="8">H 168 / OCM 544 / DSM 9562</strain>
    </source>
</reference>
<dbReference type="PANTHER" id="PTHR48097:SF9">
    <property type="entry name" value="L-THREONINE ALDOLASE"/>
    <property type="match status" value="1"/>
</dbReference>
<dbReference type="STRING" id="373903.Hore_19940"/>
<accession>B8CZM2</accession>
<dbReference type="eggNOG" id="COG2008">
    <property type="taxonomic scope" value="Bacteria"/>
</dbReference>
<name>B8CZM2_HALOH</name>
<evidence type="ECO:0000259" key="6">
    <source>
        <dbReference type="Pfam" id="PF01212"/>
    </source>
</evidence>
<evidence type="ECO:0000313" key="7">
    <source>
        <dbReference type="EMBL" id="ACL70741.1"/>
    </source>
</evidence>
<feature type="domain" description="Aromatic amino acid beta-eliminating lyase/threonine aldolase" evidence="6">
    <location>
        <begin position="6"/>
        <end position="289"/>
    </location>
</feature>
<comment type="similarity">
    <text evidence="2">Belongs to the threonine aldolase family.</text>
</comment>
<dbReference type="GO" id="GO:0008732">
    <property type="term" value="F:L-allo-threonine aldolase activity"/>
    <property type="evidence" value="ECO:0007669"/>
    <property type="project" value="TreeGrafter"/>
</dbReference>
<proteinExistence type="inferred from homology"/>
<gene>
    <name evidence="7" type="ordered locus">Hore_19940</name>
</gene>
<keyword evidence="8" id="KW-1185">Reference proteome</keyword>
<evidence type="ECO:0000256" key="1">
    <source>
        <dbReference type="ARBA" id="ARBA00001933"/>
    </source>
</evidence>